<dbReference type="CDD" id="cd04183">
    <property type="entry name" value="GT2_BcE_like"/>
    <property type="match status" value="1"/>
</dbReference>
<keyword evidence="4" id="KW-0460">Magnesium</keyword>
<evidence type="ECO:0000256" key="2">
    <source>
        <dbReference type="ARBA" id="ARBA00006171"/>
    </source>
</evidence>
<sequence length="462" mass="52984">MSKIKGLIFDLDGVLVNTKKIHFDALNLALKKIKAKEISYVDHLNIYDGLPTAKKLEILNKNKVLNKKYNQTIKKIKQENTLKLLNSYIRYNPKIYNTFLKLSKKYKISLATNAVKKTLDLCLKKLKIEKFISFSYSNEDVNNNKPHPEVYLKCLVNMGLKPSETLIFEDSHHGVMAAQDSGCVLYTVKNISDINYSNILNIINNSNKNIMKKNKSNFWSDPKLNILIPMAGAGSRFQKAGYVFPKPLIEINNKPMIQCVIDSLNLDGNYIFIVQKEHQEKYNINSVLKILKPNCKIIELDEITEGAACTTLLAKKYINNNDPLIIANSDQFIRWDSIKSMYNFNSKKIDGSILTFEAIHPKWSYAKTDKNNFVTEVAEKKVISKNATVGVYFWKKGNDYVKYAEQMIKKNIRVNNEFYVCPVFNEAISDKKKIIIDPVEEMYGLGTPDDLNNFLSIKKNLV</sequence>
<dbReference type="NCBIfam" id="TIGR01509">
    <property type="entry name" value="HAD-SF-IA-v3"/>
    <property type="match status" value="1"/>
</dbReference>
<dbReference type="EMBL" id="LANA01000002">
    <property type="protein sequence ID" value="NMN67997.1"/>
    <property type="molecule type" value="Genomic_DNA"/>
</dbReference>
<dbReference type="InterPro" id="IPR023198">
    <property type="entry name" value="PGP-like_dom2"/>
</dbReference>
<evidence type="ECO:0000256" key="3">
    <source>
        <dbReference type="ARBA" id="ARBA00022723"/>
    </source>
</evidence>
<protein>
    <submittedName>
        <fullName evidence="5">HAD superfamily hydrolase (TIGR01509 family)</fullName>
    </submittedName>
</protein>
<dbReference type="SFLD" id="SFLDS00003">
    <property type="entry name" value="Haloacid_Dehalogenase"/>
    <property type="match status" value="1"/>
</dbReference>
<dbReference type="SUPFAM" id="SSF56784">
    <property type="entry name" value="HAD-like"/>
    <property type="match status" value="1"/>
</dbReference>
<evidence type="ECO:0000313" key="5">
    <source>
        <dbReference type="EMBL" id="NMN67997.1"/>
    </source>
</evidence>
<reference evidence="5 6" key="1">
    <citation type="submission" date="2019-07" db="EMBL/GenBank/DDBJ databases">
        <title>SAR11 Genome Evolution.</title>
        <authorList>
            <person name="Giovannoni S."/>
        </authorList>
    </citation>
    <scope>NUCLEOTIDE SEQUENCE [LARGE SCALE GENOMIC DNA]</scope>
    <source>
        <strain evidence="5 6">HTCC9565</strain>
    </source>
</reference>
<dbReference type="InterPro" id="IPR006439">
    <property type="entry name" value="HAD-SF_hydro_IA"/>
</dbReference>
<dbReference type="SFLD" id="SFLDG01129">
    <property type="entry name" value="C1.5:_HAD__Beta-PGM__Phosphata"/>
    <property type="match status" value="1"/>
</dbReference>
<dbReference type="SUPFAM" id="SSF53448">
    <property type="entry name" value="Nucleotide-diphospho-sugar transferases"/>
    <property type="match status" value="1"/>
</dbReference>
<name>A0ABX1T348_PELUQ</name>
<dbReference type="RefSeq" id="WP_169036496.1">
    <property type="nucleotide sequence ID" value="NZ_LANA01000002.1"/>
</dbReference>
<keyword evidence="6" id="KW-1185">Reference proteome</keyword>
<comment type="caution">
    <text evidence="5">The sequence shown here is derived from an EMBL/GenBank/DDBJ whole genome shotgun (WGS) entry which is preliminary data.</text>
</comment>
<accession>A0ABX1T348</accession>
<dbReference type="CDD" id="cd07505">
    <property type="entry name" value="HAD_BPGM-like"/>
    <property type="match status" value="1"/>
</dbReference>
<keyword evidence="3" id="KW-0479">Metal-binding</keyword>
<dbReference type="PANTHER" id="PTHR46193">
    <property type="entry name" value="6-PHOSPHOGLUCONATE PHOSPHATASE"/>
    <property type="match status" value="1"/>
</dbReference>
<organism evidence="5 6">
    <name type="scientific">Pelagibacter ubique</name>
    <dbReference type="NCBI Taxonomy" id="198252"/>
    <lineage>
        <taxon>Bacteria</taxon>
        <taxon>Pseudomonadati</taxon>
        <taxon>Pseudomonadota</taxon>
        <taxon>Alphaproteobacteria</taxon>
        <taxon>Candidatus Pelagibacterales</taxon>
        <taxon>Candidatus Pelagibacteraceae</taxon>
        <taxon>Candidatus Pelagibacter</taxon>
    </lineage>
</organism>
<dbReference type="PANTHER" id="PTHR46193:SF9">
    <property type="entry name" value="HALOACID DEHALOGENASE-LIKE HYDROLASE DOMAIN-CONTAINING PROTEIN SGPP"/>
    <property type="match status" value="1"/>
</dbReference>
<dbReference type="Gene3D" id="3.40.50.1000">
    <property type="entry name" value="HAD superfamily/HAD-like"/>
    <property type="match status" value="1"/>
</dbReference>
<evidence type="ECO:0000313" key="6">
    <source>
        <dbReference type="Proteomes" id="UP001166004"/>
    </source>
</evidence>
<dbReference type="InterPro" id="IPR041492">
    <property type="entry name" value="HAD_2"/>
</dbReference>
<proteinExistence type="inferred from homology"/>
<evidence type="ECO:0000256" key="4">
    <source>
        <dbReference type="ARBA" id="ARBA00022842"/>
    </source>
</evidence>
<dbReference type="GO" id="GO:0016787">
    <property type="term" value="F:hydrolase activity"/>
    <property type="evidence" value="ECO:0007669"/>
    <property type="project" value="UniProtKB-KW"/>
</dbReference>
<dbReference type="Gene3D" id="3.90.550.10">
    <property type="entry name" value="Spore Coat Polysaccharide Biosynthesis Protein SpsA, Chain A"/>
    <property type="match status" value="1"/>
</dbReference>
<evidence type="ECO:0000256" key="1">
    <source>
        <dbReference type="ARBA" id="ARBA00001946"/>
    </source>
</evidence>
<comment type="similarity">
    <text evidence="2">Belongs to the HAD-like hydrolase superfamily. CbbY/CbbZ/Gph/YieH family.</text>
</comment>
<keyword evidence="5" id="KW-0378">Hydrolase</keyword>
<dbReference type="InterPro" id="IPR051600">
    <property type="entry name" value="Beta-PGM-like"/>
</dbReference>
<dbReference type="Proteomes" id="UP001166004">
    <property type="component" value="Unassembled WGS sequence"/>
</dbReference>
<dbReference type="InterPro" id="IPR029044">
    <property type="entry name" value="Nucleotide-diphossugar_trans"/>
</dbReference>
<dbReference type="Pfam" id="PF13419">
    <property type="entry name" value="HAD_2"/>
    <property type="match status" value="1"/>
</dbReference>
<dbReference type="Gene3D" id="1.10.150.240">
    <property type="entry name" value="Putative phosphatase, domain 2"/>
    <property type="match status" value="1"/>
</dbReference>
<gene>
    <name evidence="5" type="ORF">VP91_00011520</name>
</gene>
<dbReference type="InterPro" id="IPR036412">
    <property type="entry name" value="HAD-like_sf"/>
</dbReference>
<dbReference type="InterPro" id="IPR023214">
    <property type="entry name" value="HAD_sf"/>
</dbReference>
<comment type="cofactor">
    <cofactor evidence="1">
        <name>Mg(2+)</name>
        <dbReference type="ChEBI" id="CHEBI:18420"/>
    </cofactor>
</comment>